<name>A0A1C5I9H5_9ACTN</name>
<dbReference type="PANTHER" id="PTHR11999:SF70">
    <property type="entry name" value="MIP05841P"/>
    <property type="match status" value="1"/>
</dbReference>
<dbReference type="Gene3D" id="3.40.640.10">
    <property type="entry name" value="Type I PLP-dependent aspartate aminotransferase-like (Major domain)"/>
    <property type="match status" value="1"/>
</dbReference>
<protein>
    <submittedName>
        <fullName evidence="8">Glutamate or tyrosine decarboxylase</fullName>
    </submittedName>
</protein>
<accession>A0A1C5I9H5</accession>
<proteinExistence type="inferred from homology"/>
<dbReference type="GO" id="GO:0019752">
    <property type="term" value="P:carboxylic acid metabolic process"/>
    <property type="evidence" value="ECO:0007669"/>
    <property type="project" value="InterPro"/>
</dbReference>
<dbReference type="SUPFAM" id="SSF53383">
    <property type="entry name" value="PLP-dependent transferases"/>
    <property type="match status" value="1"/>
</dbReference>
<feature type="modified residue" description="N6-(pyridoxal phosphate)lysine" evidence="6">
    <location>
        <position position="311"/>
    </location>
</feature>
<dbReference type="EMBL" id="LT607750">
    <property type="protein sequence ID" value="SCG54571.1"/>
    <property type="molecule type" value="Genomic_DNA"/>
</dbReference>
<dbReference type="RefSeq" id="WP_157748168.1">
    <property type="nucleotide sequence ID" value="NZ_LT607750.1"/>
</dbReference>
<organism evidence="8 9">
    <name type="scientific">Micromonospora echinaurantiaca</name>
    <dbReference type="NCBI Taxonomy" id="47857"/>
    <lineage>
        <taxon>Bacteria</taxon>
        <taxon>Bacillati</taxon>
        <taxon>Actinomycetota</taxon>
        <taxon>Actinomycetes</taxon>
        <taxon>Micromonosporales</taxon>
        <taxon>Micromonosporaceae</taxon>
        <taxon>Micromonospora</taxon>
    </lineage>
</organism>
<dbReference type="InterPro" id="IPR015421">
    <property type="entry name" value="PyrdxlP-dep_Trfase_major"/>
</dbReference>
<comment type="similarity">
    <text evidence="2 7">Belongs to the group II decarboxylase family.</text>
</comment>
<evidence type="ECO:0000256" key="5">
    <source>
        <dbReference type="ARBA" id="ARBA00023239"/>
    </source>
</evidence>
<dbReference type="InterPro" id="IPR002129">
    <property type="entry name" value="PyrdxlP-dep_de-COase"/>
</dbReference>
<dbReference type="InterPro" id="IPR015422">
    <property type="entry name" value="PyrdxlP-dep_Trfase_small"/>
</dbReference>
<evidence type="ECO:0000256" key="7">
    <source>
        <dbReference type="RuleBase" id="RU000382"/>
    </source>
</evidence>
<comment type="cofactor">
    <cofactor evidence="1 6 7">
        <name>pyridoxal 5'-phosphate</name>
        <dbReference type="ChEBI" id="CHEBI:597326"/>
    </cofactor>
</comment>
<dbReference type="AlphaFoldDB" id="A0A1C5I9H5"/>
<keyword evidence="4 6" id="KW-0663">Pyridoxal phosphate</keyword>
<evidence type="ECO:0000256" key="1">
    <source>
        <dbReference type="ARBA" id="ARBA00001933"/>
    </source>
</evidence>
<evidence type="ECO:0000313" key="9">
    <source>
        <dbReference type="Proteomes" id="UP000198217"/>
    </source>
</evidence>
<evidence type="ECO:0000256" key="6">
    <source>
        <dbReference type="PIRSR" id="PIRSR602129-50"/>
    </source>
</evidence>
<dbReference type="PRINTS" id="PR00800">
    <property type="entry name" value="YHDCRBOXLASE"/>
</dbReference>
<dbReference type="InterPro" id="IPR010977">
    <property type="entry name" value="Aromatic_deC"/>
</dbReference>
<evidence type="ECO:0000256" key="4">
    <source>
        <dbReference type="ARBA" id="ARBA00022898"/>
    </source>
</evidence>
<dbReference type="Pfam" id="PF00282">
    <property type="entry name" value="Pyridoxal_deC"/>
    <property type="match status" value="1"/>
</dbReference>
<dbReference type="GO" id="GO:0006520">
    <property type="term" value="P:amino acid metabolic process"/>
    <property type="evidence" value="ECO:0007669"/>
    <property type="project" value="InterPro"/>
</dbReference>
<evidence type="ECO:0000256" key="2">
    <source>
        <dbReference type="ARBA" id="ARBA00009533"/>
    </source>
</evidence>
<dbReference type="GO" id="GO:0030170">
    <property type="term" value="F:pyridoxal phosphate binding"/>
    <property type="evidence" value="ECO:0007669"/>
    <property type="project" value="InterPro"/>
</dbReference>
<dbReference type="PANTHER" id="PTHR11999">
    <property type="entry name" value="GROUP II PYRIDOXAL-5-PHOSPHATE DECARBOXYLASE"/>
    <property type="match status" value="1"/>
</dbReference>
<gene>
    <name evidence="8" type="ORF">GA0070609_2943</name>
</gene>
<reference evidence="8 9" key="1">
    <citation type="submission" date="2016-06" db="EMBL/GenBank/DDBJ databases">
        <authorList>
            <person name="Kjaerup R.B."/>
            <person name="Dalgaard T.S."/>
            <person name="Juul-Madsen H.R."/>
        </authorList>
    </citation>
    <scope>NUCLEOTIDE SEQUENCE [LARGE SCALE GENOMIC DNA]</scope>
    <source>
        <strain evidence="8 9">DSM 43904</strain>
    </source>
</reference>
<dbReference type="Gene3D" id="3.90.1150.10">
    <property type="entry name" value="Aspartate Aminotransferase, domain 1"/>
    <property type="match status" value="1"/>
</dbReference>
<dbReference type="Gene3D" id="1.20.1340.10">
    <property type="entry name" value="dopa decarboxylase, N-terminal domain"/>
    <property type="match status" value="1"/>
</dbReference>
<sequence length="500" mass="53617">MSSTSPERRGVDSALDPSPATISDLAGQAVEWMAAYHASLRDLPIAPRATAAAVREHLAEPLPVEGRDFADLLEVFREVIVPGSRHNGHPRFFGYVSAPGTAVASVADLLASTLNANLPAWRSAPAPTELEHVTIDWIKEALGCRPSAGGLFTSGGSMANFTALAAARHRHCGDEVATRGASAHPAPLRVYVSTQTHHSVHKAAALLGIGRANVREVAVDARCRMDVDDLVRAIEADRAAGAEPFCVVATAGTVVTGAIDPLPEIAAVARRYGLWMHVDACYGGFARLAPSARPLFDGLAEADSIALDPHKWLYLPADCGCLIYRDPEAARAAFSLDADYTRVTQTEPAEAFAFWDYGLELSRRFRALKVWMLLGHAGSRAIGEAIEGNLDCARHVAELIAASDDLELLAPVGLSIFCFRYLPPAARTGSRSEADEEELDRLNERIMLSLQQAGSSYLSNATVNGRFALRGCVLNYRTTRSDMEVLLDDVRRAAALSGAE</sequence>
<evidence type="ECO:0000256" key="3">
    <source>
        <dbReference type="ARBA" id="ARBA00022793"/>
    </source>
</evidence>
<keyword evidence="3" id="KW-0210">Decarboxylase</keyword>
<dbReference type="InterPro" id="IPR015424">
    <property type="entry name" value="PyrdxlP-dep_Trfase"/>
</dbReference>
<dbReference type="Proteomes" id="UP000198217">
    <property type="component" value="Chromosome I"/>
</dbReference>
<keyword evidence="9" id="KW-1185">Reference proteome</keyword>
<evidence type="ECO:0000313" key="8">
    <source>
        <dbReference type="EMBL" id="SCG54571.1"/>
    </source>
</evidence>
<dbReference type="GO" id="GO:0004058">
    <property type="term" value="F:aromatic-L-amino-acid decarboxylase activity"/>
    <property type="evidence" value="ECO:0007669"/>
    <property type="project" value="UniProtKB-ARBA"/>
</dbReference>
<keyword evidence="5 7" id="KW-0456">Lyase</keyword>